<dbReference type="PANTHER" id="PTHR43479:SF11">
    <property type="entry name" value="ACREF_ENVCD OPERON REPRESSOR-RELATED"/>
    <property type="match status" value="1"/>
</dbReference>
<name>C9RM52_FIBSS</name>
<dbReference type="HOGENOM" id="CLU_069356_34_0_0"/>
<evidence type="ECO:0000256" key="2">
    <source>
        <dbReference type="PROSITE-ProRule" id="PRU00335"/>
    </source>
</evidence>
<dbReference type="KEGG" id="fsc:FSU_1031"/>
<feature type="DNA-binding region" description="H-T-H motif" evidence="2">
    <location>
        <begin position="24"/>
        <end position="43"/>
    </location>
</feature>
<dbReference type="GO" id="GO:0003677">
    <property type="term" value="F:DNA binding"/>
    <property type="evidence" value="ECO:0007669"/>
    <property type="project" value="UniProtKB-UniRule"/>
</dbReference>
<gene>
    <name evidence="4" type="ordered locus">Fisuc_0602</name>
    <name evidence="5" type="ordered locus">FSU_1031</name>
</gene>
<dbReference type="KEGG" id="fsu:Fisuc_0602"/>
<dbReference type="SUPFAM" id="SSF46689">
    <property type="entry name" value="Homeodomain-like"/>
    <property type="match status" value="1"/>
</dbReference>
<dbReference type="PANTHER" id="PTHR43479">
    <property type="entry name" value="ACREF/ENVCD OPERON REPRESSOR-RELATED"/>
    <property type="match status" value="1"/>
</dbReference>
<dbReference type="RefSeq" id="WP_014545380.1">
    <property type="nucleotide sequence ID" value="NC_013410.1"/>
</dbReference>
<evidence type="ECO:0000313" key="7">
    <source>
        <dbReference type="Proteomes" id="UP000001497"/>
    </source>
</evidence>
<evidence type="ECO:0000313" key="4">
    <source>
        <dbReference type="EMBL" id="ACX74214.1"/>
    </source>
</evidence>
<keyword evidence="1 2" id="KW-0238">DNA-binding</keyword>
<dbReference type="InterPro" id="IPR009057">
    <property type="entry name" value="Homeodomain-like_sf"/>
</dbReference>
<sequence length="197" mass="22616">MSTKEKILETALTLFAKNGYDGTSVEQIAQDVGIKAPSLYKHFKGKEDILNSLIDIAETRYEESFGSAKKVGTIPESIDGFIREMLKRIRFTMSDPIIKKMRVFLVQEQFRSERLAEITTRHQVDGLQQMYQKILETLMTAGIIVKDDPEMLATEITAPVALWISKVDRQPKCEKEALKFIEKHLQHFFKTYANGNR</sequence>
<dbReference type="Proteomes" id="UP000001497">
    <property type="component" value="Chromosome"/>
</dbReference>
<dbReference type="PRINTS" id="PR00455">
    <property type="entry name" value="HTHTETR"/>
</dbReference>
<organism evidence="5 6">
    <name type="scientific">Fibrobacter succinogenes (strain ATCC 19169 / S85)</name>
    <dbReference type="NCBI Taxonomy" id="59374"/>
    <lineage>
        <taxon>Bacteria</taxon>
        <taxon>Pseudomonadati</taxon>
        <taxon>Fibrobacterota</taxon>
        <taxon>Fibrobacteria</taxon>
        <taxon>Fibrobacterales</taxon>
        <taxon>Fibrobacteraceae</taxon>
        <taxon>Fibrobacter</taxon>
    </lineage>
</organism>
<evidence type="ECO:0000313" key="6">
    <source>
        <dbReference type="Proteomes" id="UP000000517"/>
    </source>
</evidence>
<evidence type="ECO:0000259" key="3">
    <source>
        <dbReference type="PROSITE" id="PS50977"/>
    </source>
</evidence>
<dbReference type="InterPro" id="IPR050624">
    <property type="entry name" value="HTH-type_Tx_Regulator"/>
</dbReference>
<keyword evidence="7" id="KW-1185">Reference proteome</keyword>
<dbReference type="Proteomes" id="UP000000517">
    <property type="component" value="Chromosome"/>
</dbReference>
<feature type="domain" description="HTH tetR-type" evidence="3">
    <location>
        <begin position="1"/>
        <end position="61"/>
    </location>
</feature>
<dbReference type="PATRIC" id="fig|59374.8.peg.998"/>
<accession>C9RM52</accession>
<reference evidence="6" key="2">
    <citation type="submission" date="2010-08" db="EMBL/GenBank/DDBJ databases">
        <title>Complete sequence of Fibrobacter succinogenes subsp. succinogenes S85.</title>
        <authorList>
            <person name="Durkin A.S."/>
            <person name="Nelson K.E."/>
            <person name="Morrison M."/>
            <person name="Forsberg C.W."/>
            <person name="Wilson D.B."/>
            <person name="Russell J.B."/>
            <person name="Cann I.K.O."/>
            <person name="Mackie R.I."/>
            <person name="White B.A."/>
        </authorList>
    </citation>
    <scope>NUCLEOTIDE SEQUENCE [LARGE SCALE GENOMIC DNA]</scope>
    <source>
        <strain evidence="6">ATCC 19169 / S85</strain>
    </source>
</reference>
<dbReference type="eggNOG" id="COG1309">
    <property type="taxonomic scope" value="Bacteria"/>
</dbReference>
<dbReference type="PROSITE" id="PS50977">
    <property type="entry name" value="HTH_TETR_2"/>
    <property type="match status" value="1"/>
</dbReference>
<dbReference type="EMBL" id="CP002158">
    <property type="protein sequence ID" value="ADL25793.1"/>
    <property type="molecule type" value="Genomic_DNA"/>
</dbReference>
<proteinExistence type="predicted"/>
<dbReference type="InterPro" id="IPR001647">
    <property type="entry name" value="HTH_TetR"/>
</dbReference>
<dbReference type="AlphaFoldDB" id="C9RM52"/>
<dbReference type="OrthoDB" id="9808476at2"/>
<protein>
    <submittedName>
        <fullName evidence="5">Transcriptional regulator, TetR family</fullName>
    </submittedName>
</protein>
<dbReference type="Pfam" id="PF00440">
    <property type="entry name" value="TetR_N"/>
    <property type="match status" value="1"/>
</dbReference>
<reference evidence="4 7" key="1">
    <citation type="submission" date="2009-10" db="EMBL/GenBank/DDBJ databases">
        <title>Complete sequence of Fibrobacter succinogenes subsp. succinogenes S85.</title>
        <authorList>
            <consortium name="US DOE Joint Genome Institute"/>
            <person name="Lucas S."/>
            <person name="Copeland A."/>
            <person name="Lapidus A."/>
            <person name="Glavina del Rio T."/>
            <person name="Tice H."/>
            <person name="Bruce D."/>
            <person name="Goodwin L."/>
            <person name="Pitluck S."/>
            <person name="Chertkov O."/>
            <person name="Detter J.C."/>
            <person name="Han C."/>
            <person name="Tapia R."/>
            <person name="Larimer F."/>
            <person name="Land M."/>
            <person name="Hauser L."/>
            <person name="Kyrpides N."/>
            <person name="Mikhailova N."/>
            <person name="Weimer P.J."/>
            <person name="Stevenson D.M."/>
            <person name="Boyum J."/>
            <person name="Brumm P.I."/>
            <person name="Mead D."/>
        </authorList>
    </citation>
    <scope>NUCLEOTIDE SEQUENCE [LARGE SCALE GENOMIC DNA]</scope>
    <source>
        <strain evidence="7">ATCC 19169 / S85</strain>
        <strain evidence="4">S85</strain>
    </source>
</reference>
<reference evidence="5" key="3">
    <citation type="submission" date="2010-08" db="EMBL/GenBank/DDBJ databases">
        <authorList>
            <person name="Durkin A.S."/>
            <person name="Nelson K.E."/>
            <person name="Morrison M."/>
            <person name="Forsberg C.W."/>
            <person name="Wilson D.B."/>
            <person name="Russell J.B."/>
            <person name="Cann I.K.O."/>
            <person name="Mackie R.I."/>
            <person name="White B.A."/>
        </authorList>
    </citation>
    <scope>NUCLEOTIDE SEQUENCE</scope>
    <source>
        <strain evidence="5">S85</strain>
    </source>
</reference>
<dbReference type="STRING" id="59374.FSU_1031"/>
<evidence type="ECO:0000313" key="5">
    <source>
        <dbReference type="EMBL" id="ADL25793.1"/>
    </source>
</evidence>
<evidence type="ECO:0000256" key="1">
    <source>
        <dbReference type="ARBA" id="ARBA00023125"/>
    </source>
</evidence>
<dbReference type="Gene3D" id="1.10.357.10">
    <property type="entry name" value="Tetracycline Repressor, domain 2"/>
    <property type="match status" value="1"/>
</dbReference>
<dbReference type="EMBL" id="CP001792">
    <property type="protein sequence ID" value="ACX74214.1"/>
    <property type="molecule type" value="Genomic_DNA"/>
</dbReference>